<feature type="compositionally biased region" description="Polar residues" evidence="1">
    <location>
        <begin position="653"/>
        <end position="677"/>
    </location>
</feature>
<dbReference type="AlphaFoldDB" id="A0A811LRY0"/>
<comment type="caution">
    <text evidence="3">The sequence shown here is derived from an EMBL/GenBank/DDBJ whole genome shotgun (WGS) entry which is preliminary data.</text>
</comment>
<feature type="compositionally biased region" description="Basic and acidic residues" evidence="1">
    <location>
        <begin position="620"/>
        <end position="651"/>
    </location>
</feature>
<dbReference type="EMBL" id="CAJFCW020000006">
    <property type="protein sequence ID" value="CAG9127746.1"/>
    <property type="molecule type" value="Genomic_DNA"/>
</dbReference>
<evidence type="ECO:0000256" key="1">
    <source>
        <dbReference type="SAM" id="MobiDB-lite"/>
    </source>
</evidence>
<feature type="compositionally biased region" description="Low complexity" evidence="1">
    <location>
        <begin position="346"/>
        <end position="363"/>
    </location>
</feature>
<evidence type="ECO:0000313" key="3">
    <source>
        <dbReference type="EMBL" id="CAD5230421.1"/>
    </source>
</evidence>
<feature type="compositionally biased region" description="Polar residues" evidence="1">
    <location>
        <begin position="413"/>
        <end position="422"/>
    </location>
</feature>
<feature type="region of interest" description="Disordered" evidence="1">
    <location>
        <begin position="620"/>
        <end position="677"/>
    </location>
</feature>
<protein>
    <recommendedName>
        <fullName evidence="2">Ras/Rap GTPase-activating protein SynGAP-like PH domain-containing protein</fullName>
    </recommendedName>
</protein>
<dbReference type="Pfam" id="PF25321">
    <property type="entry name" value="PH_RASGAP"/>
    <property type="match status" value="1"/>
</dbReference>
<keyword evidence="4" id="KW-1185">Reference proteome</keyword>
<evidence type="ECO:0000259" key="2">
    <source>
        <dbReference type="Pfam" id="PF25321"/>
    </source>
</evidence>
<feature type="domain" description="Ras/Rap GTPase-activating protein SynGAP-like PH" evidence="2">
    <location>
        <begin position="758"/>
        <end position="822"/>
    </location>
</feature>
<organism evidence="3 4">
    <name type="scientific">Bursaphelenchus okinawaensis</name>
    <dbReference type="NCBI Taxonomy" id="465554"/>
    <lineage>
        <taxon>Eukaryota</taxon>
        <taxon>Metazoa</taxon>
        <taxon>Ecdysozoa</taxon>
        <taxon>Nematoda</taxon>
        <taxon>Chromadorea</taxon>
        <taxon>Rhabditida</taxon>
        <taxon>Tylenchina</taxon>
        <taxon>Tylenchomorpha</taxon>
        <taxon>Aphelenchoidea</taxon>
        <taxon>Aphelenchoididae</taxon>
        <taxon>Bursaphelenchus</taxon>
    </lineage>
</organism>
<accession>A0A811LRY0</accession>
<feature type="region of interest" description="Disordered" evidence="1">
    <location>
        <begin position="387"/>
        <end position="425"/>
    </location>
</feature>
<evidence type="ECO:0000313" key="4">
    <source>
        <dbReference type="Proteomes" id="UP000614601"/>
    </source>
</evidence>
<dbReference type="InterPro" id="IPR057606">
    <property type="entry name" value="SynGAP1-like_PH"/>
</dbReference>
<name>A0A811LRY0_9BILA</name>
<dbReference type="OrthoDB" id="5861620at2759"/>
<dbReference type="Proteomes" id="UP000783686">
    <property type="component" value="Unassembled WGS sequence"/>
</dbReference>
<dbReference type="EMBL" id="CAJFDH010000006">
    <property type="protein sequence ID" value="CAD5230421.1"/>
    <property type="molecule type" value="Genomic_DNA"/>
</dbReference>
<reference evidence="3" key="1">
    <citation type="submission" date="2020-09" db="EMBL/GenBank/DDBJ databases">
        <authorList>
            <person name="Kikuchi T."/>
        </authorList>
    </citation>
    <scope>NUCLEOTIDE SEQUENCE</scope>
    <source>
        <strain evidence="3">SH1</strain>
    </source>
</reference>
<gene>
    <name evidence="3" type="ORF">BOKJ2_LOCUS14127</name>
</gene>
<proteinExistence type="predicted"/>
<dbReference type="Proteomes" id="UP000614601">
    <property type="component" value="Unassembled WGS sequence"/>
</dbReference>
<sequence length="823" mass="92362">MKARFATVENRRGMDSGEVGAVDHEFGALDRGLEAVVHGFGTFRPRNGVFGYQNDACGPLNDVLKTQSKAFGPYNDSFGLQNDAFGTNNEDPRPVHAHFDTLMNDFGATTTDFEIKNRIENIKDALDATDHCARNGDDIIHGPFDQKRSSIQPNASNSANNISVQLSPVSPPTVTLHQLLPKLSSNSEKRHRSTIVVQNTYSEAPLTQNPYSNVLLKPCTDLPGPSEGRYGLQSLPRQGSYLYDRPIRLHQLKVVDDELGVGNEGNVCTGMKVQKEDFKLQKEDFKPQKEDFKLQYSSSSEALNSEYKNLSLPYENHHLCDYSSSFIEQTQSYQPSYLSTESTKHSTQPTEPSTESTELSTQSADNLRSLSQASLDPTQELLHYTLHRSKSPSKLSSTDSSEADPIKLDHSTSSDSINSPKLQTRRFQDSGCSSLQIPPLSEATSPEFDRKVLEIQSEGIELRSEAAELQSEATELHSEGIELQNLKQLNSVVVGSEGADVNGHGGKEEATFDVQRDRHVLNFNVPFEGKSTNVTLDSEAKNFYFNKDDNIRVKLNSEAKNRPISSISTLDDYTYDNLAYSPFSSRQQRSQESESQTIILYHDSEVDTVTDDYKNLRGDEATHFENSEEDVVTHTKSPREDQATQPKRLDSELQASDSVNPYSKQHSSNNIEHSNNFDLNKANLLKTTEAPTPTRSSSLYQNRPKKPRRLVRGRIVFHQKRPNLHASQENMLYNGGRIPLNMPVDPYHNLHIPEFFGQSMKSSRSHESLLSFSGANHVTDLKQPDLRIHPVHPSVLEVDNCFKVANSYYVCESPQERTRWLEK</sequence>
<feature type="region of interest" description="Disordered" evidence="1">
    <location>
        <begin position="333"/>
        <end position="365"/>
    </location>
</feature>